<evidence type="ECO:0000256" key="1">
    <source>
        <dbReference type="SAM" id="SignalP"/>
    </source>
</evidence>
<dbReference type="Proteomes" id="UP000605846">
    <property type="component" value="Unassembled WGS sequence"/>
</dbReference>
<name>A0A8H7BPP7_9FUNG</name>
<keyword evidence="1" id="KW-0732">Signal</keyword>
<comment type="caution">
    <text evidence="2">The sequence shown here is derived from an EMBL/GenBank/DDBJ whole genome shotgun (WGS) entry which is preliminary data.</text>
</comment>
<organism evidence="2 3">
    <name type="scientific">Apophysomyces ossiformis</name>
    <dbReference type="NCBI Taxonomy" id="679940"/>
    <lineage>
        <taxon>Eukaryota</taxon>
        <taxon>Fungi</taxon>
        <taxon>Fungi incertae sedis</taxon>
        <taxon>Mucoromycota</taxon>
        <taxon>Mucoromycotina</taxon>
        <taxon>Mucoromycetes</taxon>
        <taxon>Mucorales</taxon>
        <taxon>Mucorineae</taxon>
        <taxon>Mucoraceae</taxon>
        <taxon>Apophysomyces</taxon>
    </lineage>
</organism>
<sequence>MQMRSIFTLVLLALCSLTVLPVLVLARPPPPPTRDILVLTQPTSGTYKVGDELHVKADIKNEDFKKKNPKVDLYIQKSIQYPQLNEHLGSIHAKDLAGKGFKATIKKEWLIKKQANIAFRVRAHWDSPKSGYVDSDSFKLLK</sequence>
<dbReference type="OrthoDB" id="2436092at2759"/>
<evidence type="ECO:0000313" key="3">
    <source>
        <dbReference type="Proteomes" id="UP000605846"/>
    </source>
</evidence>
<dbReference type="AlphaFoldDB" id="A0A8H7BPP7"/>
<keyword evidence="3" id="KW-1185">Reference proteome</keyword>
<feature type="chain" id="PRO_5034917570" evidence="1">
    <location>
        <begin position="27"/>
        <end position="142"/>
    </location>
</feature>
<gene>
    <name evidence="2" type="ORF">EC973_004856</name>
</gene>
<proteinExistence type="predicted"/>
<feature type="signal peptide" evidence="1">
    <location>
        <begin position="1"/>
        <end position="26"/>
    </location>
</feature>
<protein>
    <submittedName>
        <fullName evidence="2">Uncharacterized protein</fullName>
    </submittedName>
</protein>
<accession>A0A8H7BPP7</accession>
<reference evidence="2" key="1">
    <citation type="submission" date="2020-01" db="EMBL/GenBank/DDBJ databases">
        <title>Genome Sequencing of Three Apophysomyces-Like Fungal Strains Confirms a Novel Fungal Genus in the Mucoromycota with divergent Burkholderia-like Endosymbiotic Bacteria.</title>
        <authorList>
            <person name="Stajich J.E."/>
            <person name="Macias A.M."/>
            <person name="Carter-House D."/>
            <person name="Lovett B."/>
            <person name="Kasson L.R."/>
            <person name="Berry K."/>
            <person name="Grigoriev I."/>
            <person name="Chang Y."/>
            <person name="Spatafora J."/>
            <person name="Kasson M.T."/>
        </authorList>
    </citation>
    <scope>NUCLEOTIDE SEQUENCE</scope>
    <source>
        <strain evidence="2">NRRL A-21654</strain>
    </source>
</reference>
<evidence type="ECO:0000313" key="2">
    <source>
        <dbReference type="EMBL" id="KAF7721338.1"/>
    </source>
</evidence>
<dbReference type="EMBL" id="JABAYA010000277">
    <property type="protein sequence ID" value="KAF7721338.1"/>
    <property type="molecule type" value="Genomic_DNA"/>
</dbReference>